<reference evidence="4 5" key="1">
    <citation type="submission" date="2018-09" db="EMBL/GenBank/DDBJ databases">
        <title>Genomic investigation of the strawberry pathogen Phytophthora fragariae indicates pathogenicity is determined by transcriptional variation in three key races.</title>
        <authorList>
            <person name="Adams T.M."/>
            <person name="Armitage A.D."/>
            <person name="Sobczyk M.K."/>
            <person name="Bates H.J."/>
            <person name="Dunwell J.M."/>
            <person name="Nellist C.F."/>
            <person name="Harrison R.J."/>
        </authorList>
    </citation>
    <scope>NUCLEOTIDE SEQUENCE [LARGE SCALE GENOMIC DNA]</scope>
    <source>
        <strain evidence="4 5">SCRP249</strain>
    </source>
</reference>
<dbReference type="InterPro" id="IPR000719">
    <property type="entry name" value="Prot_kinase_dom"/>
</dbReference>
<gene>
    <name evidence="4" type="ORF">PR001_g18823</name>
</gene>
<dbReference type="InterPro" id="IPR011009">
    <property type="entry name" value="Kinase-like_dom_sf"/>
</dbReference>
<feature type="repeat" description="ARM" evidence="1">
    <location>
        <begin position="696"/>
        <end position="738"/>
    </location>
</feature>
<dbReference type="PROSITE" id="PS50176">
    <property type="entry name" value="ARM_REPEAT"/>
    <property type="match status" value="1"/>
</dbReference>
<dbReference type="InterPro" id="IPR008271">
    <property type="entry name" value="Ser/Thr_kinase_AS"/>
</dbReference>
<organism evidence="4 5">
    <name type="scientific">Phytophthora rubi</name>
    <dbReference type="NCBI Taxonomy" id="129364"/>
    <lineage>
        <taxon>Eukaryota</taxon>
        <taxon>Sar</taxon>
        <taxon>Stramenopiles</taxon>
        <taxon>Oomycota</taxon>
        <taxon>Peronosporomycetes</taxon>
        <taxon>Peronosporales</taxon>
        <taxon>Peronosporaceae</taxon>
        <taxon>Phytophthora</taxon>
    </lineage>
</organism>
<dbReference type="Proteomes" id="UP000429607">
    <property type="component" value="Unassembled WGS sequence"/>
</dbReference>
<dbReference type="GO" id="GO:0004672">
    <property type="term" value="F:protein kinase activity"/>
    <property type="evidence" value="ECO:0007669"/>
    <property type="project" value="InterPro"/>
</dbReference>
<proteinExistence type="predicted"/>
<dbReference type="PROSITE" id="PS50011">
    <property type="entry name" value="PROTEIN_KINASE_DOM"/>
    <property type="match status" value="1"/>
</dbReference>
<dbReference type="PANTHER" id="PTHR23315:SF7">
    <property type="entry name" value="U-BOX DOMAIN-CONTAINING PROTEIN 4"/>
    <property type="match status" value="1"/>
</dbReference>
<dbReference type="SMART" id="SM00220">
    <property type="entry name" value="S_TKc"/>
    <property type="match status" value="1"/>
</dbReference>
<dbReference type="PANTHER" id="PTHR23315">
    <property type="entry name" value="U BOX DOMAIN-CONTAINING"/>
    <property type="match status" value="1"/>
</dbReference>
<dbReference type="InterPro" id="IPR001245">
    <property type="entry name" value="Ser-Thr/Tyr_kinase_cat_dom"/>
</dbReference>
<dbReference type="SUPFAM" id="SSF56112">
    <property type="entry name" value="Protein kinase-like (PK-like)"/>
    <property type="match status" value="1"/>
</dbReference>
<dbReference type="SUPFAM" id="SSF48371">
    <property type="entry name" value="ARM repeat"/>
    <property type="match status" value="3"/>
</dbReference>
<comment type="caution">
    <text evidence="4">The sequence shown here is derived from an EMBL/GenBank/DDBJ whole genome shotgun (WGS) entry which is preliminary data.</text>
</comment>
<dbReference type="Gene3D" id="1.10.510.10">
    <property type="entry name" value="Transferase(Phosphotransferase) domain 1"/>
    <property type="match status" value="1"/>
</dbReference>
<dbReference type="InterPro" id="IPR011989">
    <property type="entry name" value="ARM-like"/>
</dbReference>
<sequence length="1116" mass="121360">MVSVVHLLVPGRATPVAQVLATCEQKCTEMREDQPVCQHLHSRLVGIFDVLQRRCSVGSSLVGDVFTKFSTLVSEFIDFLEHYGEQSLVYRVIKQRTIVDKLQEINEKVGEVFNLVGMVTSLSWKEQFEQDTRVLNEVLEAMARDSTGVLRELKGFRAREEALLTLKFEVERREDEHGEELVLLMRKMIATIGGEEASTAALPGWFVPLYELEMETDPFARGTFGSVYRGLWKSGTAVVVKRVQIDSMEVDEGVQLKIVKELDKLHELIHPNLIKMFGASHVATPPYLVCEEATNGNLGTFLARSAENKQQMWVLLYQAAMGLDHLHKAGIVHGDLKLNNILVGSDGQAKVADFGLKTMRTYSRLPSSPSGGLRWRAPECLKRRPTFSSDVYSLGMCIIAAELGEPPFAFLSDDDVRDNMRRNEIPDKPERMADCVWELVVSMTKASSTQRLPLEAVIDQLQVLARAGPADPQGSNSAENGSPISADCVSGVSPSEESSLSFGWIGDQRPLCSPTTLADQLSVGDVVNTLTKSSVIAQETALIFLIQACLDPEQRKLLHESNGFPVLVELVKFGSTDFIKVCALGCLGWCTELDCSFPESDFENLQEQVCNSTAQQYSHLAEDLRHDSLSTKLKAVISCACVAELRGSEVLQDAGVVAPLVALLTQTDEALTLWSMDAVGNVADNNEMRGAFAREGAIPPLLELLKTGTNDQTALAAYALGSLASGHDDNNVAIVGSGAIAGLIELLTGDTDMQRNFAAFALESLAEGDHEANWLTMANEGAIPALLGLLRTGTSIQKSHAVSTLGSLASSDENCVRIAREGIIPDLVSLFQQGTTNQKERAVGALFYLSRSVKNSKRFLNGGCIAPLLESIESGTEEQVEHAIYALGNLASHTTDNGKVIVENGAISPLKEVLRTGTEVQKGVAAFTLGLLSTVSETIRLTIGDEETMKLLVQLLLTTSGEQKDLVVSAVCYLTKHGNGDLQAIKSDAVVPHLVELLHRRAPKHQTFYATVLGRFASDEAFRTLIGIKGGIPPLVKLLRTGNALNKEKAAIALGRLAVGNPANKDEIVRLGAVTLLEKLRRTGTRQQKCTATTALADIEDDNEAQPRRTRRRVGA</sequence>
<dbReference type="Pfam" id="PF07714">
    <property type="entry name" value="PK_Tyr_Ser-Thr"/>
    <property type="match status" value="1"/>
</dbReference>
<dbReference type="InterPro" id="IPR000225">
    <property type="entry name" value="Armadillo"/>
</dbReference>
<evidence type="ECO:0000313" key="4">
    <source>
        <dbReference type="EMBL" id="KAE9000296.1"/>
    </source>
</evidence>
<evidence type="ECO:0000256" key="2">
    <source>
        <dbReference type="SAM" id="MobiDB-lite"/>
    </source>
</evidence>
<accession>A0A6A3JYF7</accession>
<feature type="region of interest" description="Disordered" evidence="2">
    <location>
        <begin position="468"/>
        <end position="492"/>
    </location>
</feature>
<evidence type="ECO:0000259" key="3">
    <source>
        <dbReference type="PROSITE" id="PS50011"/>
    </source>
</evidence>
<feature type="compositionally biased region" description="Polar residues" evidence="2">
    <location>
        <begin position="473"/>
        <end position="483"/>
    </location>
</feature>
<name>A0A6A3JYF7_9STRA</name>
<dbReference type="SMART" id="SM00185">
    <property type="entry name" value="ARM"/>
    <property type="match status" value="10"/>
</dbReference>
<evidence type="ECO:0000313" key="5">
    <source>
        <dbReference type="Proteomes" id="UP000429607"/>
    </source>
</evidence>
<dbReference type="PROSITE" id="PS00108">
    <property type="entry name" value="PROTEIN_KINASE_ST"/>
    <property type="match status" value="1"/>
</dbReference>
<evidence type="ECO:0000256" key="1">
    <source>
        <dbReference type="PROSITE-ProRule" id="PRU00259"/>
    </source>
</evidence>
<dbReference type="EMBL" id="QXFV01001692">
    <property type="protein sequence ID" value="KAE9000296.1"/>
    <property type="molecule type" value="Genomic_DNA"/>
</dbReference>
<dbReference type="GO" id="GO:0005524">
    <property type="term" value="F:ATP binding"/>
    <property type="evidence" value="ECO:0007669"/>
    <property type="project" value="InterPro"/>
</dbReference>
<protein>
    <recommendedName>
        <fullName evidence="3">Protein kinase domain-containing protein</fullName>
    </recommendedName>
</protein>
<dbReference type="CDD" id="cd21037">
    <property type="entry name" value="MLKL_NTD"/>
    <property type="match status" value="1"/>
</dbReference>
<dbReference type="InterPro" id="IPR016024">
    <property type="entry name" value="ARM-type_fold"/>
</dbReference>
<dbReference type="InterPro" id="IPR059179">
    <property type="entry name" value="MLKL-like_MCAfunc"/>
</dbReference>
<dbReference type="AlphaFoldDB" id="A0A6A3JYF7"/>
<feature type="domain" description="Protein kinase" evidence="3">
    <location>
        <begin position="213"/>
        <end position="464"/>
    </location>
</feature>
<dbReference type="Gene3D" id="1.25.10.10">
    <property type="entry name" value="Leucine-rich Repeat Variant"/>
    <property type="match status" value="3"/>
</dbReference>